<organism evidence="2 3">
    <name type="scientific">Streptomyces daliensis</name>
    <dbReference type="NCBI Taxonomy" id="299421"/>
    <lineage>
        <taxon>Bacteria</taxon>
        <taxon>Bacillati</taxon>
        <taxon>Actinomycetota</taxon>
        <taxon>Actinomycetes</taxon>
        <taxon>Kitasatosporales</taxon>
        <taxon>Streptomycetaceae</taxon>
        <taxon>Streptomyces</taxon>
    </lineage>
</organism>
<proteinExistence type="predicted"/>
<keyword evidence="1" id="KW-0732">Signal</keyword>
<keyword evidence="3" id="KW-1185">Reference proteome</keyword>
<feature type="signal peptide" evidence="1">
    <location>
        <begin position="1"/>
        <end position="29"/>
    </location>
</feature>
<comment type="caution">
    <text evidence="2">The sequence shown here is derived from an EMBL/GenBank/DDBJ whole genome shotgun (WGS) entry which is preliminary data.</text>
</comment>
<evidence type="ECO:0000313" key="2">
    <source>
        <dbReference type="EMBL" id="MBR7672604.1"/>
    </source>
</evidence>
<feature type="chain" id="PRO_5035873841" description="Secreted protein" evidence="1">
    <location>
        <begin position="30"/>
        <end position="128"/>
    </location>
</feature>
<accession>A0A8T4ITK5</accession>
<dbReference type="Proteomes" id="UP000675554">
    <property type="component" value="Unassembled WGS sequence"/>
</dbReference>
<evidence type="ECO:0008006" key="4">
    <source>
        <dbReference type="Google" id="ProtNLM"/>
    </source>
</evidence>
<protein>
    <recommendedName>
        <fullName evidence="4">Secreted protein</fullName>
    </recommendedName>
</protein>
<evidence type="ECO:0000256" key="1">
    <source>
        <dbReference type="SAM" id="SignalP"/>
    </source>
</evidence>
<dbReference type="EMBL" id="JAGSMN010000118">
    <property type="protein sequence ID" value="MBR7672604.1"/>
    <property type="molecule type" value="Genomic_DNA"/>
</dbReference>
<gene>
    <name evidence="2" type="ORF">KDA82_06115</name>
</gene>
<name>A0A8T4ITK5_9ACTN</name>
<evidence type="ECO:0000313" key="3">
    <source>
        <dbReference type="Proteomes" id="UP000675554"/>
    </source>
</evidence>
<sequence length="128" mass="13940">MKLRRTRMTIGTLMFAGAAVTLSAGSASAINWDHTRTYDGARVYFEEHGDIVKVCDTSKNGHAAEANVYENSPGDVGYTITVTTGTGTCKSRRASQGPMYNLMEGNNTYINLDGNGGTSYTYKWLNDH</sequence>
<dbReference type="AlphaFoldDB" id="A0A8T4ITK5"/>
<reference evidence="2" key="1">
    <citation type="submission" date="2021-04" db="EMBL/GenBank/DDBJ databases">
        <title>Sequencing of actinobacteria type strains.</title>
        <authorList>
            <person name="Nguyen G.-S."/>
            <person name="Wentzel A."/>
        </authorList>
    </citation>
    <scope>NUCLEOTIDE SEQUENCE</scope>
    <source>
        <strain evidence="2">DSM 42095</strain>
    </source>
</reference>